<dbReference type="STRING" id="1271860.SAMN05216174_1081"/>
<proteinExistence type="predicted"/>
<accession>A0A1G6SIX0</accession>
<evidence type="ECO:0000313" key="1">
    <source>
        <dbReference type="EMBL" id="SDD16601.1"/>
    </source>
</evidence>
<dbReference type="AlphaFoldDB" id="A0A1G6SIX0"/>
<protein>
    <submittedName>
        <fullName evidence="1">Uncharacterized protein</fullName>
    </submittedName>
</protein>
<organism evidence="1 2">
    <name type="scientific">Actinokineospora iranica</name>
    <dbReference type="NCBI Taxonomy" id="1271860"/>
    <lineage>
        <taxon>Bacteria</taxon>
        <taxon>Bacillati</taxon>
        <taxon>Actinomycetota</taxon>
        <taxon>Actinomycetes</taxon>
        <taxon>Pseudonocardiales</taxon>
        <taxon>Pseudonocardiaceae</taxon>
        <taxon>Actinokineospora</taxon>
    </lineage>
</organism>
<gene>
    <name evidence="1" type="ORF">SAMN05216174_1081</name>
</gene>
<dbReference type="Proteomes" id="UP000199501">
    <property type="component" value="Unassembled WGS sequence"/>
</dbReference>
<reference evidence="2" key="1">
    <citation type="submission" date="2016-10" db="EMBL/GenBank/DDBJ databases">
        <authorList>
            <person name="Varghese N."/>
            <person name="Submissions S."/>
        </authorList>
    </citation>
    <scope>NUCLEOTIDE SEQUENCE [LARGE SCALE GENOMIC DNA]</scope>
    <source>
        <strain evidence="2">IBRC-M 10403</strain>
    </source>
</reference>
<evidence type="ECO:0000313" key="2">
    <source>
        <dbReference type="Proteomes" id="UP000199501"/>
    </source>
</evidence>
<keyword evidence="2" id="KW-1185">Reference proteome</keyword>
<sequence length="575" mass="56255">MVGDTDPVPVPGERIGWGEAPLRVRAALGFAVVGAVLQSAGPVVGLVDGSPPRGFGAVPLLVVLALLPPLCAVVLTVAGRAVTAAGVLVGAALLAPGRALVDAQFLAEPLVASRPEIMVPTSLAPLTAGGGLWLLLGGHLAVAVAGLLAVGRAGAPLGTAYAAEFDDHSDDRSARARGISLFFALVAGSGAAVGLLLAPFVSADAFVLAGDVIESPAPARYGLLALAVATAAAAVFAAGSDRPAVARGVLTGVALAVLAVTGPQIAAGLVVDRLSPAPGPYFAALGIAAVTAAVWLLGRDAPEPEQREVSLESGRVHRVAGVLGLLAGAAALGAAFGDQLVVAAGIEAPVAYSNRLFVPAGLLVLGLSAALLVPRAAPAVRPAFTVALAAVPLAAAAALDGAFTATGVSDDVRVGPGVWSAGVALAFAVAAAVAGGIAGGAERDDVDLTERRVDLTLAGPLAAAALFAVGAFGLPAVKAPALVPPGIWAEFRLASWGLLLAVLVVLAVTVIAPASRPTRAAALLLGAAGLVGVRVLEFPLTAARAEQSAPGPGLWLSLACLAALVVGAATAVARR</sequence>
<name>A0A1G6SIX0_9PSEU</name>
<dbReference type="EMBL" id="FMZZ01000008">
    <property type="protein sequence ID" value="SDD16601.1"/>
    <property type="molecule type" value="Genomic_DNA"/>
</dbReference>